<organism evidence="1">
    <name type="scientific">Arundo donax</name>
    <name type="common">Giant reed</name>
    <name type="synonym">Donax arundinaceus</name>
    <dbReference type="NCBI Taxonomy" id="35708"/>
    <lineage>
        <taxon>Eukaryota</taxon>
        <taxon>Viridiplantae</taxon>
        <taxon>Streptophyta</taxon>
        <taxon>Embryophyta</taxon>
        <taxon>Tracheophyta</taxon>
        <taxon>Spermatophyta</taxon>
        <taxon>Magnoliopsida</taxon>
        <taxon>Liliopsida</taxon>
        <taxon>Poales</taxon>
        <taxon>Poaceae</taxon>
        <taxon>PACMAD clade</taxon>
        <taxon>Arundinoideae</taxon>
        <taxon>Arundineae</taxon>
        <taxon>Arundo</taxon>
    </lineage>
</organism>
<sequence length="30" mass="3487">MVVAMHCKSPNHYCDYEVRLLSSFCDLLVL</sequence>
<dbReference type="EMBL" id="GBRH01224297">
    <property type="protein sequence ID" value="JAD73598.1"/>
    <property type="molecule type" value="Transcribed_RNA"/>
</dbReference>
<evidence type="ECO:0000313" key="1">
    <source>
        <dbReference type="EMBL" id="JAD73598.1"/>
    </source>
</evidence>
<name>A0A0A9CGQ0_ARUDO</name>
<reference evidence="1" key="2">
    <citation type="journal article" date="2015" name="Data Brief">
        <title>Shoot transcriptome of the giant reed, Arundo donax.</title>
        <authorList>
            <person name="Barrero R.A."/>
            <person name="Guerrero F.D."/>
            <person name="Moolhuijzen P."/>
            <person name="Goolsby J.A."/>
            <person name="Tidwell J."/>
            <person name="Bellgard S.E."/>
            <person name="Bellgard M.I."/>
        </authorList>
    </citation>
    <scope>NUCLEOTIDE SEQUENCE</scope>
    <source>
        <tissue evidence="1">Shoot tissue taken approximately 20 cm above the soil surface</tissue>
    </source>
</reference>
<accession>A0A0A9CGQ0</accession>
<proteinExistence type="predicted"/>
<dbReference type="AlphaFoldDB" id="A0A0A9CGQ0"/>
<reference evidence="1" key="1">
    <citation type="submission" date="2014-09" db="EMBL/GenBank/DDBJ databases">
        <authorList>
            <person name="Magalhaes I.L.F."/>
            <person name="Oliveira U."/>
            <person name="Santos F.R."/>
            <person name="Vidigal T.H.D.A."/>
            <person name="Brescovit A.D."/>
            <person name="Santos A.J."/>
        </authorList>
    </citation>
    <scope>NUCLEOTIDE SEQUENCE</scope>
    <source>
        <tissue evidence="1">Shoot tissue taken approximately 20 cm above the soil surface</tissue>
    </source>
</reference>
<protein>
    <submittedName>
        <fullName evidence="1">Uncharacterized protein</fullName>
    </submittedName>
</protein>